<evidence type="ECO:0000256" key="6">
    <source>
        <dbReference type="ARBA" id="ARBA00023040"/>
    </source>
</evidence>
<evidence type="ECO:0000256" key="5">
    <source>
        <dbReference type="ARBA" id="ARBA00022989"/>
    </source>
</evidence>
<reference evidence="13" key="1">
    <citation type="journal article" date="2014" name="Nat. Commun.">
        <title>The rainbow trout genome provides novel insights into evolution after whole-genome duplication in vertebrates.</title>
        <authorList>
            <person name="Berthelot C."/>
            <person name="Brunet F."/>
            <person name="Chalopin D."/>
            <person name="Juanchich A."/>
            <person name="Bernard M."/>
            <person name="Noel B."/>
            <person name="Bento P."/>
            <person name="Da Silva C."/>
            <person name="Labadie K."/>
            <person name="Alberti A."/>
            <person name="Aury J.M."/>
            <person name="Louis A."/>
            <person name="Dehais P."/>
            <person name="Bardou P."/>
            <person name="Montfort J."/>
            <person name="Klopp C."/>
            <person name="Cabau C."/>
            <person name="Gaspin C."/>
            <person name="Thorgaard G.H."/>
            <person name="Boussaha M."/>
            <person name="Quillet E."/>
            <person name="Guyomard R."/>
            <person name="Galiana D."/>
            <person name="Bobe J."/>
            <person name="Volff J.N."/>
            <person name="Genet C."/>
            <person name="Wincker P."/>
            <person name="Jaillon O."/>
            <person name="Roest Crollius H."/>
            <person name="Guiguen Y."/>
        </authorList>
    </citation>
    <scope>NUCLEOTIDE SEQUENCE [LARGE SCALE GENOMIC DNA]</scope>
</reference>
<evidence type="ECO:0000256" key="1">
    <source>
        <dbReference type="ARBA" id="ARBA00004651"/>
    </source>
</evidence>
<reference evidence="13" key="2">
    <citation type="submission" date="2014-03" db="EMBL/GenBank/DDBJ databases">
        <authorList>
            <person name="Genoscope - CEA"/>
        </authorList>
    </citation>
    <scope>NUCLEOTIDE SEQUENCE</scope>
</reference>
<dbReference type="GO" id="GO:0005886">
    <property type="term" value="C:plasma membrane"/>
    <property type="evidence" value="ECO:0007669"/>
    <property type="project" value="UniProtKB-SubCell"/>
</dbReference>
<dbReference type="PANTHER" id="PTHR24061">
    <property type="entry name" value="CALCIUM-SENSING RECEPTOR-RELATED"/>
    <property type="match status" value="1"/>
</dbReference>
<keyword evidence="9" id="KW-0325">Glycoprotein</keyword>
<keyword evidence="5" id="KW-1133">Transmembrane helix</keyword>
<evidence type="ECO:0000256" key="8">
    <source>
        <dbReference type="ARBA" id="ARBA00023170"/>
    </source>
</evidence>
<keyword evidence="8" id="KW-0675">Receptor</keyword>
<keyword evidence="6" id="KW-0297">G-protein coupled receptor</keyword>
<evidence type="ECO:0000259" key="12">
    <source>
        <dbReference type="Pfam" id="PF01094"/>
    </source>
</evidence>
<protein>
    <recommendedName>
        <fullName evidence="12">Receptor ligand binding region domain-containing protein</fullName>
    </recommendedName>
</protein>
<dbReference type="GO" id="GO:0004930">
    <property type="term" value="F:G protein-coupled receptor activity"/>
    <property type="evidence" value="ECO:0007669"/>
    <property type="project" value="UniProtKB-KW"/>
</dbReference>
<dbReference type="PANTHER" id="PTHR24061:SF0">
    <property type="entry name" value="C-FAMILY ODORANT RECEPTOR OLFCT1"/>
    <property type="match status" value="1"/>
</dbReference>
<dbReference type="FunFam" id="3.40.50.2300:FF:000016">
    <property type="entry name" value="Taste 1 receptor member 2"/>
    <property type="match status" value="1"/>
</dbReference>
<keyword evidence="3" id="KW-0812">Transmembrane</keyword>
<dbReference type="Gene3D" id="3.40.50.2300">
    <property type="match status" value="3"/>
</dbReference>
<dbReference type="SUPFAM" id="SSF53822">
    <property type="entry name" value="Periplasmic binding protein-like I"/>
    <property type="match status" value="1"/>
</dbReference>
<dbReference type="Pfam" id="PF01094">
    <property type="entry name" value="ANF_receptor"/>
    <property type="match status" value="1"/>
</dbReference>
<keyword evidence="4 11" id="KW-0732">Signal</keyword>
<evidence type="ECO:0000313" key="14">
    <source>
        <dbReference type="Proteomes" id="UP000193380"/>
    </source>
</evidence>
<dbReference type="PaxDb" id="8022-A0A060Z244"/>
<evidence type="ECO:0000256" key="3">
    <source>
        <dbReference type="ARBA" id="ARBA00022692"/>
    </source>
</evidence>
<keyword evidence="7" id="KW-0472">Membrane</keyword>
<dbReference type="InterPro" id="IPR001828">
    <property type="entry name" value="ANF_lig-bd_rcpt"/>
</dbReference>
<feature type="signal peptide" evidence="11">
    <location>
        <begin position="1"/>
        <end position="22"/>
    </location>
</feature>
<feature type="domain" description="Receptor ligand binding region" evidence="12">
    <location>
        <begin position="87"/>
        <end position="473"/>
    </location>
</feature>
<evidence type="ECO:0000256" key="7">
    <source>
        <dbReference type="ARBA" id="ARBA00023136"/>
    </source>
</evidence>
<gene>
    <name evidence="13" type="ORF">GSONMT00048800001</name>
</gene>
<feature type="chain" id="PRO_5001592160" description="Receptor ligand binding region domain-containing protein" evidence="11">
    <location>
        <begin position="23"/>
        <end position="518"/>
    </location>
</feature>
<evidence type="ECO:0000256" key="9">
    <source>
        <dbReference type="ARBA" id="ARBA00023180"/>
    </source>
</evidence>
<sequence length="518" mass="57238">MKRSGFLCVTVLCLEFFCLISSQPQSKLQQCRPMVGSSALPVLQRDGNVMLGGLFSLHDMVMQPDFSFTSKPARSRCTGFNFRTFRWMQTMMFAIEEINRDDHLLPNFTLGYKIYDSCSTPYHALRASVELMGGEGEGEVEGGSCHGLVPVVIGDGGSTLSLVVARFLGVFKVPQVSYFSSCACLSNKAEFPAFLRTMPSDFFQVDALVQLVQHFSWKWVGVVAGDDAYGRGGAQLFSEKVQRLGACMALHEIIPKNHAEGAMASIVARIQSSGAGVVLVFALEQDAGALFDEALRQGLTGGSMGFAIRRAVHIPGLQEFLLHASEDPFLRPFWEEVFRCSLQGDGGGDSQGGKPLCSGSEDLGSLRISYNVYKAVYAIAHALHAMRSCETGRGPFPLHACPNTDSIQPWQVLDWYWSEKCTDVLNKKNKKYLLLKILLHYLKQVEFSNSFGDETKFDVNGDPVAVYDLVNWQLGAEGQVKFVTVGRFDETTSLGRKKLYIQKTDIIWNGNQTTVRLS</sequence>
<accession>A0A060Z244</accession>
<dbReference type="InterPro" id="IPR000337">
    <property type="entry name" value="GPCR_3"/>
</dbReference>
<keyword evidence="10" id="KW-0807">Transducer</keyword>
<dbReference type="Proteomes" id="UP000193380">
    <property type="component" value="Unassembled WGS sequence"/>
</dbReference>
<dbReference type="AlphaFoldDB" id="A0A060Z244"/>
<evidence type="ECO:0000256" key="10">
    <source>
        <dbReference type="ARBA" id="ARBA00023224"/>
    </source>
</evidence>
<dbReference type="STRING" id="8022.A0A060Z244"/>
<comment type="subcellular location">
    <subcellularLocation>
        <location evidence="1">Cell membrane</location>
        <topology evidence="1">Multi-pass membrane protein</topology>
    </subcellularLocation>
</comment>
<evidence type="ECO:0000256" key="2">
    <source>
        <dbReference type="ARBA" id="ARBA00022475"/>
    </source>
</evidence>
<evidence type="ECO:0000256" key="4">
    <source>
        <dbReference type="ARBA" id="ARBA00022729"/>
    </source>
</evidence>
<keyword evidence="2" id="KW-1003">Cell membrane</keyword>
<proteinExistence type="predicted"/>
<dbReference type="InterPro" id="IPR028082">
    <property type="entry name" value="Peripla_BP_I"/>
</dbReference>
<evidence type="ECO:0000313" key="13">
    <source>
        <dbReference type="EMBL" id="CDQ95784.1"/>
    </source>
</evidence>
<name>A0A060Z244_ONCMY</name>
<dbReference type="EMBL" id="FR922718">
    <property type="protein sequence ID" value="CDQ95784.1"/>
    <property type="molecule type" value="Genomic_DNA"/>
</dbReference>
<organism evidence="13 14">
    <name type="scientific">Oncorhynchus mykiss</name>
    <name type="common">Rainbow trout</name>
    <name type="synonym">Salmo gairdneri</name>
    <dbReference type="NCBI Taxonomy" id="8022"/>
    <lineage>
        <taxon>Eukaryota</taxon>
        <taxon>Metazoa</taxon>
        <taxon>Chordata</taxon>
        <taxon>Craniata</taxon>
        <taxon>Vertebrata</taxon>
        <taxon>Euteleostomi</taxon>
        <taxon>Actinopterygii</taxon>
        <taxon>Neopterygii</taxon>
        <taxon>Teleostei</taxon>
        <taxon>Protacanthopterygii</taxon>
        <taxon>Salmoniformes</taxon>
        <taxon>Salmonidae</taxon>
        <taxon>Salmoninae</taxon>
        <taxon>Oncorhynchus</taxon>
    </lineage>
</organism>
<dbReference type="PRINTS" id="PR00248">
    <property type="entry name" value="GPCRMGR"/>
</dbReference>
<dbReference type="InterPro" id="IPR000068">
    <property type="entry name" value="GPCR_3_Ca_sens_rcpt-rel"/>
</dbReference>
<evidence type="ECO:0000256" key="11">
    <source>
        <dbReference type="SAM" id="SignalP"/>
    </source>
</evidence>